<accession>A0A5A8E2G6</accession>
<feature type="compositionally biased region" description="Low complexity" evidence="1">
    <location>
        <begin position="150"/>
        <end position="168"/>
    </location>
</feature>
<evidence type="ECO:0000256" key="1">
    <source>
        <dbReference type="SAM" id="MobiDB-lite"/>
    </source>
</evidence>
<proteinExistence type="predicted"/>
<dbReference type="InterPro" id="IPR036691">
    <property type="entry name" value="Endo/exonu/phosph_ase_sf"/>
</dbReference>
<dbReference type="Gene3D" id="3.60.10.10">
    <property type="entry name" value="Endonuclease/exonuclease/phosphatase"/>
    <property type="match status" value="1"/>
</dbReference>
<evidence type="ECO:0000313" key="4">
    <source>
        <dbReference type="Proteomes" id="UP000324907"/>
    </source>
</evidence>
<dbReference type="EMBL" id="VLTL01000003">
    <property type="protein sequence ID" value="KAA0171983.1"/>
    <property type="molecule type" value="Genomic_DNA"/>
</dbReference>
<organism evidence="3 4">
    <name type="scientific">Cafeteria roenbergensis</name>
    <name type="common">Marine flagellate</name>
    <dbReference type="NCBI Taxonomy" id="33653"/>
    <lineage>
        <taxon>Eukaryota</taxon>
        <taxon>Sar</taxon>
        <taxon>Stramenopiles</taxon>
        <taxon>Bigyra</taxon>
        <taxon>Opalozoa</taxon>
        <taxon>Bicosoecida</taxon>
        <taxon>Cafeteriaceae</taxon>
        <taxon>Cafeteria</taxon>
    </lineage>
</organism>
<dbReference type="PANTHER" id="PTHR12121">
    <property type="entry name" value="CARBON CATABOLITE REPRESSOR PROTEIN 4"/>
    <property type="match status" value="1"/>
</dbReference>
<name>A0A5A8E2G6_CAFRO</name>
<feature type="compositionally biased region" description="Acidic residues" evidence="1">
    <location>
        <begin position="122"/>
        <end position="141"/>
    </location>
</feature>
<evidence type="ECO:0000259" key="2">
    <source>
        <dbReference type="Pfam" id="PF03372"/>
    </source>
</evidence>
<dbReference type="InterPro" id="IPR005135">
    <property type="entry name" value="Endo/exonuclease/phosphatase"/>
</dbReference>
<feature type="region of interest" description="Disordered" evidence="1">
    <location>
        <begin position="824"/>
        <end position="848"/>
    </location>
</feature>
<dbReference type="SUPFAM" id="SSF56219">
    <property type="entry name" value="DNase I-like"/>
    <property type="match status" value="1"/>
</dbReference>
<dbReference type="AlphaFoldDB" id="A0A5A8E2G6"/>
<reference evidence="3 4" key="1">
    <citation type="submission" date="2019-07" db="EMBL/GenBank/DDBJ databases">
        <title>Genomes of Cafeteria roenbergensis.</title>
        <authorList>
            <person name="Fischer M.G."/>
            <person name="Hackl T."/>
            <person name="Roman M."/>
        </authorList>
    </citation>
    <scope>NUCLEOTIDE SEQUENCE [LARGE SCALE GENOMIC DNA]</scope>
    <source>
        <strain evidence="3 4">RCC970-E3</strain>
    </source>
</reference>
<dbReference type="PANTHER" id="PTHR12121:SF34">
    <property type="entry name" value="PROTEIN ANGEL"/>
    <property type="match status" value="1"/>
</dbReference>
<feature type="region of interest" description="Disordered" evidence="1">
    <location>
        <begin position="902"/>
        <end position="923"/>
    </location>
</feature>
<dbReference type="Proteomes" id="UP000324907">
    <property type="component" value="Unassembled WGS sequence"/>
</dbReference>
<gene>
    <name evidence="3" type="ORF">FNF28_00300</name>
</gene>
<evidence type="ECO:0000313" key="3">
    <source>
        <dbReference type="EMBL" id="KAA0171983.1"/>
    </source>
</evidence>
<protein>
    <recommendedName>
        <fullName evidence="2">Endonuclease/exonuclease/phosphatase domain-containing protein</fullName>
    </recommendedName>
</protein>
<dbReference type="GO" id="GO:0000175">
    <property type="term" value="F:3'-5'-RNA exonuclease activity"/>
    <property type="evidence" value="ECO:0007669"/>
    <property type="project" value="TreeGrafter"/>
</dbReference>
<feature type="region of interest" description="Disordered" evidence="1">
    <location>
        <begin position="1"/>
        <end position="86"/>
    </location>
</feature>
<sequence length="923" mass="96443">MPQFCQRRLALPSSRCAGDGRERGPIPDQGSMAIARDGTLDSLGAVGGDAADGPGGGDSPMAPRTSPVGIGIGGGFGDIGDDEAPAQGLGAGMFAPMTPADGEDAERDREVGATIRGIMVEAMDDDGGADGDGDGDGDDETPTPAAGSVTPARRTGAASGAGGDAPTPRSRIMERASGRSAAGGRGSPERGKLSARLNEPVEGVHLVPFVALRTDDGRMLRADDGHLSFTWYRSSSLAPCAFPLCPNATDPTAESTIRAVGLEASRTGRGAFCSKECFCRAWPTIAAETSAGSAGPTVALGAKALLDAGASESSAAEAYKDLVSALCTPGTARAGAAAGAAGAVGGGGGWDELDGSERAFAMAELARSVPALPDSETESWTEVGTSLGYTPTADDVLRRLRVEVAADMASMGGANLLRVVDSQPVVAFPVAPPSRPWHHLAVDPYTKLRRPAGTAVATHGDRSKANAVRVVSFNVLAEIYGNRGVYPYCPAWALAFDYRKKLIAQELRALDADVVCLQEVQTDHYASFFLPEMHKLGYEGLYRQKNRQSMGVAGKVDGCAMFFKSSRFGLLEKYNLDFNEAVKKCCEGEAAKAKGMNAIESKSHLDRVEKIKRRLSHDNVAQVVVLEMHKSPSGAPLPEPVRLCVANTHLFWDPEYEDVKLWQTHKLLGELEKSMSGQHACPIILCGDFNSEPTSPVHQLLAGNARMGHRAVLPFDQLPEDRLAILSMQGSAPLCHSLFLSSAYGTVLGQEPEYTNFTKSYVGCLDYVWYTATNITPLAVLAIPKEEELLRAWGTHLPNPQHPSDHIALCTDLLVGTPSMAAPMTGAGPPTAQRSSSGFVGMPGQQPGRSGLMAAHHSGGLNPMPGMALRGGRSGAAASGGAGAMAARMGVHSFGVSASPQRLQGGREAQMAAMGRGDLSSLG</sequence>
<dbReference type="Pfam" id="PF03372">
    <property type="entry name" value="Exo_endo_phos"/>
    <property type="match status" value="1"/>
</dbReference>
<dbReference type="InterPro" id="IPR050410">
    <property type="entry name" value="CCR4/nocturin_mRNA_transcr"/>
</dbReference>
<feature type="domain" description="Endonuclease/exonuclease/phosphatase" evidence="2">
    <location>
        <begin position="471"/>
        <end position="806"/>
    </location>
</feature>
<comment type="caution">
    <text evidence="3">The sequence shown here is derived from an EMBL/GenBank/DDBJ whole genome shotgun (WGS) entry which is preliminary data.</text>
</comment>
<feature type="region of interest" description="Disordered" evidence="1">
    <location>
        <begin position="122"/>
        <end position="197"/>
    </location>
</feature>